<dbReference type="EMBL" id="JABWQF010000032">
    <property type="protein sequence ID" value="MBC3297246.1"/>
    <property type="molecule type" value="Genomic_DNA"/>
</dbReference>
<dbReference type="InterPro" id="IPR016918">
    <property type="entry name" value="UCP029394"/>
</dbReference>
<comment type="caution">
    <text evidence="1">The sequence shown here is derived from an EMBL/GenBank/DDBJ whole genome shotgun (WGS) entry which is preliminary data.</text>
</comment>
<dbReference type="PIRSF" id="PIRSF029394">
    <property type="entry name" value="UCP029394"/>
    <property type="match status" value="1"/>
</dbReference>
<accession>A0A8H9YZ32</accession>
<dbReference type="AlphaFoldDB" id="A0A8H9YZ32"/>
<protein>
    <submittedName>
        <fullName evidence="1">DUF4440 domain-containing protein</fullName>
    </submittedName>
</protein>
<sequence>MNRYFKEVLDMHELIRAWLGNAETPVETCDDLLSRFGPDFSMVPPSGVFFDFNALNRFFRAQLGARAGLIIEIADLQIIAESERGATVTYTERQIIPGQNTTQRFATAVFDINPDGRVMWRHLHETFYSA</sequence>
<evidence type="ECO:0000313" key="1">
    <source>
        <dbReference type="EMBL" id="MBC3297246.1"/>
    </source>
</evidence>
<gene>
    <name evidence="1" type="ORF">HU722_37520</name>
</gene>
<dbReference type="SUPFAM" id="SSF54427">
    <property type="entry name" value="NTF2-like"/>
    <property type="match status" value="1"/>
</dbReference>
<dbReference type="Gene3D" id="3.10.450.50">
    <property type="match status" value="1"/>
</dbReference>
<reference evidence="1" key="1">
    <citation type="journal article" date="2020" name="Microorganisms">
        <title>Reliable Identification of Environmental Pseudomonas Isolates Using the rpoD Gene.</title>
        <authorList>
            <consortium name="The Broad Institute Genome Sequencing Platform"/>
            <person name="Girard L."/>
            <person name="Lood C."/>
            <person name="Rokni-Zadeh H."/>
            <person name="van Noort V."/>
            <person name="Lavigne R."/>
            <person name="De Mot R."/>
        </authorList>
    </citation>
    <scope>NUCLEOTIDE SEQUENCE [LARGE SCALE GENOMIC DNA]</scope>
    <source>
        <strain evidence="1">SWRI145</strain>
    </source>
</reference>
<organism evidence="1">
    <name type="scientific">Pseudomonas tritici</name>
    <dbReference type="NCBI Taxonomy" id="2745518"/>
    <lineage>
        <taxon>Bacteria</taxon>
        <taxon>Pseudomonadati</taxon>
        <taxon>Pseudomonadota</taxon>
        <taxon>Gammaproteobacteria</taxon>
        <taxon>Pseudomonadales</taxon>
        <taxon>Pseudomonadaceae</taxon>
        <taxon>Pseudomonas</taxon>
    </lineage>
</organism>
<dbReference type="InterPro" id="IPR032710">
    <property type="entry name" value="NTF2-like_dom_sf"/>
</dbReference>
<proteinExistence type="predicted"/>
<name>A0A8H9YZ32_9PSED</name>